<organism evidence="1">
    <name type="scientific">Anguilla anguilla</name>
    <name type="common">European freshwater eel</name>
    <name type="synonym">Muraena anguilla</name>
    <dbReference type="NCBI Taxonomy" id="7936"/>
    <lineage>
        <taxon>Eukaryota</taxon>
        <taxon>Metazoa</taxon>
        <taxon>Chordata</taxon>
        <taxon>Craniata</taxon>
        <taxon>Vertebrata</taxon>
        <taxon>Euteleostomi</taxon>
        <taxon>Actinopterygii</taxon>
        <taxon>Neopterygii</taxon>
        <taxon>Teleostei</taxon>
        <taxon>Anguilliformes</taxon>
        <taxon>Anguillidae</taxon>
        <taxon>Anguilla</taxon>
    </lineage>
</organism>
<sequence length="19" mass="2112">MDTSSVFISSVLFHALIML</sequence>
<evidence type="ECO:0000313" key="1">
    <source>
        <dbReference type="EMBL" id="JAH81256.1"/>
    </source>
</evidence>
<reference evidence="1" key="1">
    <citation type="submission" date="2014-11" db="EMBL/GenBank/DDBJ databases">
        <authorList>
            <person name="Amaro Gonzalez C."/>
        </authorList>
    </citation>
    <scope>NUCLEOTIDE SEQUENCE</scope>
</reference>
<reference evidence="1" key="2">
    <citation type="journal article" date="2015" name="Fish Shellfish Immunol.">
        <title>Early steps in the European eel (Anguilla anguilla)-Vibrio vulnificus interaction in the gills: Role of the RtxA13 toxin.</title>
        <authorList>
            <person name="Callol A."/>
            <person name="Pajuelo D."/>
            <person name="Ebbesson L."/>
            <person name="Teles M."/>
            <person name="MacKenzie S."/>
            <person name="Amaro C."/>
        </authorList>
    </citation>
    <scope>NUCLEOTIDE SEQUENCE</scope>
</reference>
<proteinExistence type="predicted"/>
<protein>
    <submittedName>
        <fullName evidence="1">Uncharacterized protein</fullName>
    </submittedName>
</protein>
<accession>A0A0E9VT69</accession>
<dbReference type="EMBL" id="GBXM01027321">
    <property type="protein sequence ID" value="JAH81256.1"/>
    <property type="molecule type" value="Transcribed_RNA"/>
</dbReference>
<name>A0A0E9VT69_ANGAN</name>
<dbReference type="AlphaFoldDB" id="A0A0E9VT69"/>